<reference evidence="2" key="1">
    <citation type="journal article" date="2019" name="Int. J. Syst. Evol. Microbiol.">
        <title>The Global Catalogue of Microorganisms (GCM) 10K type strain sequencing project: providing services to taxonomists for standard genome sequencing and annotation.</title>
        <authorList>
            <consortium name="The Broad Institute Genomics Platform"/>
            <consortium name="The Broad Institute Genome Sequencing Center for Infectious Disease"/>
            <person name="Wu L."/>
            <person name="Ma J."/>
        </authorList>
    </citation>
    <scope>NUCLEOTIDE SEQUENCE [LARGE SCALE GENOMIC DNA]</scope>
    <source>
        <strain evidence="2">CCM 8905</strain>
    </source>
</reference>
<sequence length="211" mass="23609">MNAPRLAMAALSPVEFTSIKQAEDHLLQFGDLQGQTIEKMTQEHPMVDQCYFKGMTFLGDTFERFELTDVVFENCTLANCQLTGASWYRVQFKNCKLVGTTLDHAVLKDVAFQDCDLSLANLNQAKLTNVTFTDSRLQELNCLETQLRQVKLGGCDLDAADFTETSLKKIDLTTCTFTTLQVTAVDVRGCRMTTEQAAYCAQLFLGVDWLA</sequence>
<protein>
    <submittedName>
        <fullName evidence="1">Pentapeptide repeat-containing protein</fullName>
    </submittedName>
</protein>
<dbReference type="PANTHER" id="PTHR42999:SF1">
    <property type="entry name" value="PENTAPEPTIDE REPEAT-CONTAINING PROTEIN"/>
    <property type="match status" value="1"/>
</dbReference>
<dbReference type="Pfam" id="PF13599">
    <property type="entry name" value="Pentapeptide_4"/>
    <property type="match status" value="1"/>
</dbReference>
<dbReference type="PANTHER" id="PTHR42999">
    <property type="entry name" value="ANTIBIOTIC RESISTANCE PROTEIN MCBG"/>
    <property type="match status" value="1"/>
</dbReference>
<evidence type="ECO:0000313" key="1">
    <source>
        <dbReference type="EMBL" id="MFC6207316.1"/>
    </source>
</evidence>
<dbReference type="RefSeq" id="WP_125691849.1">
    <property type="nucleotide sequence ID" value="NZ_JBHSSK010000021.1"/>
</dbReference>
<dbReference type="EMBL" id="JBHSSK010000021">
    <property type="protein sequence ID" value="MFC6207316.1"/>
    <property type="molecule type" value="Genomic_DNA"/>
</dbReference>
<dbReference type="InterPro" id="IPR052949">
    <property type="entry name" value="PA_immunity-related"/>
</dbReference>
<accession>A0ABW1SRZ8</accession>
<gene>
    <name evidence="1" type="ORF">ACFP1G_07470</name>
</gene>
<dbReference type="Gene3D" id="2.160.20.80">
    <property type="entry name" value="E3 ubiquitin-protein ligase SopA"/>
    <property type="match status" value="1"/>
</dbReference>
<dbReference type="SUPFAM" id="SSF141571">
    <property type="entry name" value="Pentapeptide repeat-like"/>
    <property type="match status" value="1"/>
</dbReference>
<comment type="caution">
    <text evidence="1">The sequence shown here is derived from an EMBL/GenBank/DDBJ whole genome shotgun (WGS) entry which is preliminary data.</text>
</comment>
<name>A0ABW1SRZ8_9LACO</name>
<keyword evidence="2" id="KW-1185">Reference proteome</keyword>
<dbReference type="Proteomes" id="UP001596254">
    <property type="component" value="Unassembled WGS sequence"/>
</dbReference>
<dbReference type="InterPro" id="IPR001646">
    <property type="entry name" value="5peptide_repeat"/>
</dbReference>
<proteinExistence type="predicted"/>
<evidence type="ECO:0000313" key="2">
    <source>
        <dbReference type="Proteomes" id="UP001596254"/>
    </source>
</evidence>
<organism evidence="1 2">
    <name type="scientific">Levilactobacillus tongjiangensis</name>
    <dbReference type="NCBI Taxonomy" id="2486023"/>
    <lineage>
        <taxon>Bacteria</taxon>
        <taxon>Bacillati</taxon>
        <taxon>Bacillota</taxon>
        <taxon>Bacilli</taxon>
        <taxon>Lactobacillales</taxon>
        <taxon>Lactobacillaceae</taxon>
        <taxon>Levilactobacillus</taxon>
    </lineage>
</organism>